<dbReference type="RefSeq" id="WP_267151654.1">
    <property type="nucleotide sequence ID" value="NZ_JAPMLT010000004.1"/>
</dbReference>
<dbReference type="NCBIfam" id="TIGR01725">
    <property type="entry name" value="phge_HK97_gp10"/>
    <property type="match status" value="1"/>
</dbReference>
<evidence type="ECO:0000313" key="1">
    <source>
        <dbReference type="EMBL" id="MCX7570409.1"/>
    </source>
</evidence>
<reference evidence="1 2" key="1">
    <citation type="submission" date="2022-11" db="EMBL/GenBank/DDBJ databases">
        <title>Study of microbial diversity in lake waters.</title>
        <authorList>
            <person name="Zhang J."/>
        </authorList>
    </citation>
    <scope>NUCLEOTIDE SEQUENCE [LARGE SCALE GENOMIC DNA]</scope>
    <source>
        <strain evidence="1 2">DT12</strain>
    </source>
</reference>
<dbReference type="EMBL" id="JAPMLT010000004">
    <property type="protein sequence ID" value="MCX7570409.1"/>
    <property type="molecule type" value="Genomic_DNA"/>
</dbReference>
<organism evidence="1 2">
    <name type="scientific">Tumebacillus lacus</name>
    <dbReference type="NCBI Taxonomy" id="2995335"/>
    <lineage>
        <taxon>Bacteria</taxon>
        <taxon>Bacillati</taxon>
        <taxon>Bacillota</taxon>
        <taxon>Bacilli</taxon>
        <taxon>Bacillales</taxon>
        <taxon>Alicyclobacillaceae</taxon>
        <taxon>Tumebacillus</taxon>
    </lineage>
</organism>
<proteinExistence type="predicted"/>
<sequence>MGAEMSLDGLADVLRKVDQLGDRKARAENRMLRAGAKVLQAAISEDAPRSSYAKDHMADNIMITNISTRDGIKRIRVGPSRGDNSRFFYGKFLEWGTLKMAARPFVGPAAARSKKDVFNAMKAEGEKEFRR</sequence>
<accession>A0ABT3X6N1</accession>
<comment type="caution">
    <text evidence="1">The sequence shown here is derived from an EMBL/GenBank/DDBJ whole genome shotgun (WGS) entry which is preliminary data.</text>
</comment>
<dbReference type="InterPro" id="IPR010064">
    <property type="entry name" value="HK97-gp10_tail"/>
</dbReference>
<dbReference type="Proteomes" id="UP001208017">
    <property type="component" value="Unassembled WGS sequence"/>
</dbReference>
<protein>
    <submittedName>
        <fullName evidence="1">HK97 gp10 family phage protein</fullName>
    </submittedName>
</protein>
<evidence type="ECO:0000313" key="2">
    <source>
        <dbReference type="Proteomes" id="UP001208017"/>
    </source>
</evidence>
<keyword evidence="2" id="KW-1185">Reference proteome</keyword>
<dbReference type="Pfam" id="PF04883">
    <property type="entry name" value="HK97-gp10_like"/>
    <property type="match status" value="1"/>
</dbReference>
<gene>
    <name evidence="1" type="ORF">OS242_10585</name>
</gene>
<name>A0ABT3X6N1_9BACL</name>